<evidence type="ECO:0000256" key="2">
    <source>
        <dbReference type="ARBA" id="ARBA00008774"/>
    </source>
</evidence>
<dbReference type="AlphaFoldDB" id="G7YVU2"/>
<feature type="non-terminal residue" evidence="9">
    <location>
        <position position="1"/>
    </location>
</feature>
<feature type="transmembrane region" description="Helical" evidence="7">
    <location>
        <begin position="218"/>
        <end position="242"/>
    </location>
</feature>
<keyword evidence="7" id="KW-1133">Transmembrane helix</keyword>
<evidence type="ECO:0000256" key="1">
    <source>
        <dbReference type="ARBA" id="ARBA00004123"/>
    </source>
</evidence>
<dbReference type="SMART" id="SM00398">
    <property type="entry name" value="HMG"/>
    <property type="match status" value="2"/>
</dbReference>
<keyword evidence="4 5" id="KW-0539">Nucleus</keyword>
<dbReference type="InterPro" id="IPR050342">
    <property type="entry name" value="HMGB"/>
</dbReference>
<gene>
    <name evidence="9" type="ORF">CLF_112095</name>
</gene>
<evidence type="ECO:0000256" key="3">
    <source>
        <dbReference type="ARBA" id="ARBA00023125"/>
    </source>
</evidence>
<dbReference type="CDD" id="cd21978">
    <property type="entry name" value="HMG-box_HMGB_rpt1"/>
    <property type="match status" value="1"/>
</dbReference>
<organism evidence="9 10">
    <name type="scientific">Clonorchis sinensis</name>
    <name type="common">Chinese liver fluke</name>
    <dbReference type="NCBI Taxonomy" id="79923"/>
    <lineage>
        <taxon>Eukaryota</taxon>
        <taxon>Metazoa</taxon>
        <taxon>Spiralia</taxon>
        <taxon>Lophotrochozoa</taxon>
        <taxon>Platyhelminthes</taxon>
        <taxon>Trematoda</taxon>
        <taxon>Digenea</taxon>
        <taxon>Opisthorchiida</taxon>
        <taxon>Opisthorchiata</taxon>
        <taxon>Opisthorchiidae</taxon>
        <taxon>Clonorchis</taxon>
    </lineage>
</organism>
<evidence type="ECO:0000313" key="10">
    <source>
        <dbReference type="Proteomes" id="UP000008909"/>
    </source>
</evidence>
<feature type="domain" description="HMG box" evidence="8">
    <location>
        <begin position="548"/>
        <end position="618"/>
    </location>
</feature>
<feature type="DNA-binding region" description="HMG box" evidence="5">
    <location>
        <begin position="548"/>
        <end position="618"/>
    </location>
</feature>
<feature type="DNA-binding region" description="HMG box" evidence="5">
    <location>
        <begin position="636"/>
        <end position="702"/>
    </location>
</feature>
<dbReference type="CDD" id="cd01390">
    <property type="entry name" value="HMG-box_NHP6-like"/>
    <property type="match status" value="1"/>
</dbReference>
<proteinExistence type="inferred from homology"/>
<dbReference type="PANTHER" id="PTHR48112:SF32">
    <property type="entry name" value="HIGH MOBILITY GROUP PROTEIN B3"/>
    <property type="match status" value="1"/>
</dbReference>
<evidence type="ECO:0000256" key="5">
    <source>
        <dbReference type="PROSITE-ProRule" id="PRU00267"/>
    </source>
</evidence>
<evidence type="ECO:0000313" key="9">
    <source>
        <dbReference type="EMBL" id="GAA57072.1"/>
    </source>
</evidence>
<evidence type="ECO:0000259" key="8">
    <source>
        <dbReference type="PROSITE" id="PS50118"/>
    </source>
</evidence>
<dbReference type="PROSITE" id="PS50118">
    <property type="entry name" value="HMG_BOX_2"/>
    <property type="match status" value="2"/>
</dbReference>
<evidence type="ECO:0000256" key="4">
    <source>
        <dbReference type="ARBA" id="ARBA00023242"/>
    </source>
</evidence>
<feature type="domain" description="HMG box" evidence="8">
    <location>
        <begin position="636"/>
        <end position="702"/>
    </location>
</feature>
<keyword evidence="7" id="KW-0812">Transmembrane</keyword>
<dbReference type="PRINTS" id="PR00886">
    <property type="entry name" value="HIGHMOBLTY12"/>
</dbReference>
<evidence type="ECO:0000256" key="7">
    <source>
        <dbReference type="SAM" id="Phobius"/>
    </source>
</evidence>
<protein>
    <submittedName>
        <fullName evidence="9">High mobility group protein B1</fullName>
    </submittedName>
</protein>
<dbReference type="Gene3D" id="1.10.30.10">
    <property type="entry name" value="High mobility group box domain"/>
    <property type="match status" value="2"/>
</dbReference>
<reference key="2">
    <citation type="submission" date="2011-10" db="EMBL/GenBank/DDBJ databases">
        <title>The genome and transcriptome sequence of Clonorchis sinensis provide insights into the carcinogenic liver fluke.</title>
        <authorList>
            <person name="Wang X."/>
            <person name="Huang Y."/>
            <person name="Chen W."/>
            <person name="Liu H."/>
            <person name="Guo L."/>
            <person name="Chen Y."/>
            <person name="Luo F."/>
            <person name="Zhou W."/>
            <person name="Sun J."/>
            <person name="Mao Q."/>
            <person name="Liang P."/>
            <person name="Zhou C."/>
            <person name="Tian Y."/>
            <person name="Men J."/>
            <person name="Lv X."/>
            <person name="Huang L."/>
            <person name="Zhou J."/>
            <person name="Hu Y."/>
            <person name="Li R."/>
            <person name="Zhang F."/>
            <person name="Lei H."/>
            <person name="Li X."/>
            <person name="Hu X."/>
            <person name="Liang C."/>
            <person name="Xu J."/>
            <person name="Wu Z."/>
            <person name="Yu X."/>
        </authorList>
    </citation>
    <scope>NUCLEOTIDE SEQUENCE</scope>
    <source>
        <strain>Henan</strain>
    </source>
</reference>
<reference evidence="9" key="1">
    <citation type="journal article" date="2011" name="Genome Biol.">
        <title>The draft genome of the carcinogenic human liver fluke Clonorchis sinensis.</title>
        <authorList>
            <person name="Wang X."/>
            <person name="Chen W."/>
            <person name="Huang Y."/>
            <person name="Sun J."/>
            <person name="Men J."/>
            <person name="Liu H."/>
            <person name="Luo F."/>
            <person name="Guo L."/>
            <person name="Lv X."/>
            <person name="Deng C."/>
            <person name="Zhou C."/>
            <person name="Fan Y."/>
            <person name="Li X."/>
            <person name="Huang L."/>
            <person name="Hu Y."/>
            <person name="Liang C."/>
            <person name="Hu X."/>
            <person name="Xu J."/>
            <person name="Yu X."/>
        </authorList>
    </citation>
    <scope>NUCLEOTIDE SEQUENCE [LARGE SCALE GENOMIC DNA]</scope>
    <source>
        <strain evidence="9">Henan</strain>
    </source>
</reference>
<dbReference type="InterPro" id="IPR036910">
    <property type="entry name" value="HMG_box_dom_sf"/>
</dbReference>
<dbReference type="Pfam" id="PF09011">
    <property type="entry name" value="HMG_box_2"/>
    <property type="match status" value="1"/>
</dbReference>
<dbReference type="Proteomes" id="UP000008909">
    <property type="component" value="Unassembled WGS sequence"/>
</dbReference>
<comment type="similarity">
    <text evidence="2">Belongs to the HMGB family.</text>
</comment>
<dbReference type="GO" id="GO:0005634">
    <property type="term" value="C:nucleus"/>
    <property type="evidence" value="ECO:0007669"/>
    <property type="project" value="UniProtKB-SubCell"/>
</dbReference>
<dbReference type="SUPFAM" id="SSF47095">
    <property type="entry name" value="HMG-box"/>
    <property type="match status" value="2"/>
</dbReference>
<dbReference type="GO" id="GO:0003677">
    <property type="term" value="F:DNA binding"/>
    <property type="evidence" value="ECO:0007669"/>
    <property type="project" value="UniProtKB-UniRule"/>
</dbReference>
<dbReference type="InterPro" id="IPR009071">
    <property type="entry name" value="HMG_box_dom"/>
</dbReference>
<dbReference type="PANTHER" id="PTHR48112">
    <property type="entry name" value="HIGH MOBILITY GROUP PROTEIN DSP1"/>
    <property type="match status" value="1"/>
</dbReference>
<dbReference type="Pfam" id="PF00505">
    <property type="entry name" value="HMG_box"/>
    <property type="match status" value="1"/>
</dbReference>
<feature type="region of interest" description="Disordered" evidence="6">
    <location>
        <begin position="610"/>
        <end position="635"/>
    </location>
</feature>
<accession>G7YVU2</accession>
<dbReference type="EMBL" id="DF144522">
    <property type="protein sequence ID" value="GAA57072.1"/>
    <property type="molecule type" value="Genomic_DNA"/>
</dbReference>
<keyword evidence="7" id="KW-0472">Membrane</keyword>
<evidence type="ECO:0000256" key="6">
    <source>
        <dbReference type="SAM" id="MobiDB-lite"/>
    </source>
</evidence>
<name>G7YVU2_CLOSI</name>
<sequence length="778" mass="87883">ITKPKPRISAAEPANVCQNLSSKFEADGGINELLRLKSYVQKSRKFQAPMQHAILHLCKESPAAVSSALTISAQHFPPGFVMTKPVDETNHTLCALPVNLPDLTSSSVRIKDSNFLGIDGANSLILKPGDQSIYTLILNLIDVSLNTGTIPSQWKPSSIVPQYKPVPRTALASYHNVRRHCLRSRAIGCLINVPVIDYLLTTKTLDARQYRSTAHATWVSSIIFCLLTMPGSVILLSTVIFARRLTKPFTVHSSTKYDSQRLVARYCVDVRSHGTHEKTSQGRLIKRDMNAHGKVGQLRTYTHRHTCQYTSVGRDGLCGKNNRMTVGVCGYWEFRGKGTVTQTVGIIRSRVGRTRGGMCRELKVWSSCPETQAYSPRKNGFGEIRVGLGISSCYFMHIFRISPVTNPSGVLSITVLMHPSDPGIVTVTIPFEQLQMKLQEHFFNVCRQYNIVQTKSRQNTDVIIPHSGPEYEQYFSDSLPDFTAKPTTIPTSSIFYIHTSLGRINKLKKIIAQSVTTRSCNRFVAVSALIRISVRRLLHTMAKDKSKPKGALTPYALFLQSMHADQKKKHPSVTLDFKTFSKECSEQWKNLTAKEKKKFEDLAAKDKERYRKEMQSYEPPADEGKSRKRKKDPNAPKKALSAFFLFCNDERPKVKADHPDWKVSEIAKELGKRWETCKNKSKYESQAQVEKQRYEKALPGPRRAFTYVLRLPENLACYQVRMFQHRGVLPLLTILLSFTRSLGCLDLRTTPLDDGVYHVMSIRLHRTHRVHGGSFRIG</sequence>
<comment type="subcellular location">
    <subcellularLocation>
        <location evidence="1">Nucleus</location>
    </subcellularLocation>
</comment>
<keyword evidence="10" id="KW-1185">Reference proteome</keyword>
<keyword evidence="3 5" id="KW-0238">DNA-binding</keyword>